<feature type="transmembrane region" description="Helical" evidence="19">
    <location>
        <begin position="6"/>
        <end position="39"/>
    </location>
</feature>
<protein>
    <recommendedName>
        <fullName evidence="7 18">Phosphatidate cytidylyltransferase</fullName>
        <ecNumber evidence="6 18">2.7.7.41</ecNumber>
    </recommendedName>
</protein>
<dbReference type="GO" id="GO:0004605">
    <property type="term" value="F:phosphatidate cytidylyltransferase activity"/>
    <property type="evidence" value="ECO:0007669"/>
    <property type="project" value="UniProtKB-EC"/>
</dbReference>
<comment type="pathway">
    <text evidence="3 18">Phospholipid metabolism; CDP-diacylglycerol biosynthesis; CDP-diacylglycerol from sn-glycerol 3-phosphate: step 3/3.</text>
</comment>
<comment type="subcellular location">
    <subcellularLocation>
        <location evidence="2">Cell membrane</location>
        <topology evidence="2">Multi-pass membrane protein</topology>
    </subcellularLocation>
</comment>
<evidence type="ECO:0000256" key="5">
    <source>
        <dbReference type="ARBA" id="ARBA00010185"/>
    </source>
</evidence>
<dbReference type="GO" id="GO:0005886">
    <property type="term" value="C:plasma membrane"/>
    <property type="evidence" value="ECO:0007669"/>
    <property type="project" value="UniProtKB-SubCell"/>
</dbReference>
<evidence type="ECO:0000256" key="13">
    <source>
        <dbReference type="ARBA" id="ARBA00022989"/>
    </source>
</evidence>
<dbReference type="Pfam" id="PF01148">
    <property type="entry name" value="CTP_transf_1"/>
    <property type="match status" value="1"/>
</dbReference>
<reference evidence="20 21" key="1">
    <citation type="submission" date="2017-11" db="EMBL/GenBank/DDBJ databases">
        <title>Bacterial isolate from king chilli rhizosphere.</title>
        <authorList>
            <person name="Takhelmayum P."/>
            <person name="Sarangthem I."/>
        </authorList>
    </citation>
    <scope>NUCLEOTIDE SEQUENCE [LARGE SCALE GENOMIC DNA]</scope>
    <source>
        <strain evidence="21">t26</strain>
    </source>
</reference>
<evidence type="ECO:0000256" key="1">
    <source>
        <dbReference type="ARBA" id="ARBA00001698"/>
    </source>
</evidence>
<comment type="pathway">
    <text evidence="4">Lipid metabolism.</text>
</comment>
<feature type="transmembrane region" description="Helical" evidence="19">
    <location>
        <begin position="201"/>
        <end position="221"/>
    </location>
</feature>
<organism evidence="20 21">
    <name type="scientific">Lysinibacillus xylanilyticus</name>
    <dbReference type="NCBI Taxonomy" id="582475"/>
    <lineage>
        <taxon>Bacteria</taxon>
        <taxon>Bacillati</taxon>
        <taxon>Bacillota</taxon>
        <taxon>Bacilli</taxon>
        <taxon>Bacillales</taxon>
        <taxon>Bacillaceae</taxon>
        <taxon>Lysinibacillus</taxon>
    </lineage>
</organism>
<evidence type="ECO:0000256" key="16">
    <source>
        <dbReference type="ARBA" id="ARBA00023209"/>
    </source>
</evidence>
<dbReference type="EMBL" id="PHQY01000647">
    <property type="protein sequence ID" value="PJO42672.1"/>
    <property type="molecule type" value="Genomic_DNA"/>
</dbReference>
<evidence type="ECO:0000256" key="3">
    <source>
        <dbReference type="ARBA" id="ARBA00005119"/>
    </source>
</evidence>
<evidence type="ECO:0000256" key="14">
    <source>
        <dbReference type="ARBA" id="ARBA00023098"/>
    </source>
</evidence>
<dbReference type="RefSeq" id="WP_100543913.1">
    <property type="nucleotide sequence ID" value="NZ_CP158849.1"/>
</dbReference>
<dbReference type="PANTHER" id="PTHR46382:SF1">
    <property type="entry name" value="PHOSPHATIDATE CYTIDYLYLTRANSFERASE"/>
    <property type="match status" value="1"/>
</dbReference>
<dbReference type="PANTHER" id="PTHR46382">
    <property type="entry name" value="PHOSPHATIDATE CYTIDYLYLTRANSFERASE"/>
    <property type="match status" value="1"/>
</dbReference>
<evidence type="ECO:0000256" key="4">
    <source>
        <dbReference type="ARBA" id="ARBA00005189"/>
    </source>
</evidence>
<dbReference type="GO" id="GO:0016024">
    <property type="term" value="P:CDP-diacylglycerol biosynthetic process"/>
    <property type="evidence" value="ECO:0007669"/>
    <property type="project" value="UniProtKB-UniPathway"/>
</dbReference>
<feature type="transmembrane region" description="Helical" evidence="19">
    <location>
        <begin position="110"/>
        <end position="128"/>
    </location>
</feature>
<evidence type="ECO:0000256" key="15">
    <source>
        <dbReference type="ARBA" id="ARBA00023136"/>
    </source>
</evidence>
<keyword evidence="12 18" id="KW-0548">Nucleotidyltransferase</keyword>
<comment type="similarity">
    <text evidence="5 18">Belongs to the CDS family.</text>
</comment>
<dbReference type="AlphaFoldDB" id="A0A2M9Q3Y6"/>
<dbReference type="STRING" id="582475.ACZ11_20985"/>
<dbReference type="InterPro" id="IPR000374">
    <property type="entry name" value="PC_trans"/>
</dbReference>
<evidence type="ECO:0000256" key="9">
    <source>
        <dbReference type="ARBA" id="ARBA00022516"/>
    </source>
</evidence>
<evidence type="ECO:0000313" key="20">
    <source>
        <dbReference type="EMBL" id="PJO42672.1"/>
    </source>
</evidence>
<gene>
    <name evidence="20" type="ORF">CWD94_16100</name>
</gene>
<keyword evidence="16" id="KW-0594">Phospholipid biosynthesis</keyword>
<keyword evidence="9" id="KW-0444">Lipid biosynthesis</keyword>
<keyword evidence="10 18" id="KW-0808">Transferase</keyword>
<evidence type="ECO:0000256" key="8">
    <source>
        <dbReference type="ARBA" id="ARBA00022475"/>
    </source>
</evidence>
<evidence type="ECO:0000256" key="17">
    <source>
        <dbReference type="ARBA" id="ARBA00023264"/>
    </source>
</evidence>
<evidence type="ECO:0000256" key="18">
    <source>
        <dbReference type="RuleBase" id="RU003938"/>
    </source>
</evidence>
<sequence>MKQRIITAIIAAALFIPFVIYGKVPFTILVLAMAVVGFYEILKMKGISLFSVPGFLGLLTLILLVIPTNWSNKVVDAIGYSSNLMVVYGLMMLLLIYVVLVKNKITFDEVAFILLGAFYVGLGFHYLIETRSYGLEFVVYCLLVVWTTDSGAYFVGRKLGKNKLWPEISPKKTVEGFIGGIVIAVIFALGMQAIYPFADGYVSLIFITIFASIIGQMGDLVESAIKRHFDVKDSGNILPGHGGILDRFDSLLFVVPLLHFLHFASFW</sequence>
<evidence type="ECO:0000256" key="19">
    <source>
        <dbReference type="SAM" id="Phobius"/>
    </source>
</evidence>
<evidence type="ECO:0000256" key="6">
    <source>
        <dbReference type="ARBA" id="ARBA00012487"/>
    </source>
</evidence>
<evidence type="ECO:0000256" key="7">
    <source>
        <dbReference type="ARBA" id="ARBA00019373"/>
    </source>
</evidence>
<evidence type="ECO:0000256" key="11">
    <source>
        <dbReference type="ARBA" id="ARBA00022692"/>
    </source>
</evidence>
<dbReference type="Proteomes" id="UP000232101">
    <property type="component" value="Unassembled WGS sequence"/>
</dbReference>
<keyword evidence="11 18" id="KW-0812">Transmembrane</keyword>
<name>A0A2M9Q3Y6_9BACI</name>
<keyword evidence="17" id="KW-1208">Phospholipid metabolism</keyword>
<dbReference type="EC" id="2.7.7.41" evidence="6 18"/>
<dbReference type="UniPathway" id="UPA00557">
    <property type="reaction ID" value="UER00614"/>
</dbReference>
<evidence type="ECO:0000256" key="2">
    <source>
        <dbReference type="ARBA" id="ARBA00004651"/>
    </source>
</evidence>
<feature type="transmembrane region" description="Helical" evidence="19">
    <location>
        <begin position="46"/>
        <end position="66"/>
    </location>
</feature>
<keyword evidence="13 19" id="KW-1133">Transmembrane helix</keyword>
<evidence type="ECO:0000313" key="21">
    <source>
        <dbReference type="Proteomes" id="UP000232101"/>
    </source>
</evidence>
<accession>A0A2M9Q3Y6</accession>
<keyword evidence="15 19" id="KW-0472">Membrane</keyword>
<keyword evidence="8" id="KW-1003">Cell membrane</keyword>
<proteinExistence type="inferred from homology"/>
<keyword evidence="14" id="KW-0443">Lipid metabolism</keyword>
<evidence type="ECO:0000256" key="12">
    <source>
        <dbReference type="ARBA" id="ARBA00022695"/>
    </source>
</evidence>
<feature type="transmembrane region" description="Helical" evidence="19">
    <location>
        <begin position="134"/>
        <end position="155"/>
    </location>
</feature>
<dbReference type="PROSITE" id="PS01315">
    <property type="entry name" value="CDS"/>
    <property type="match status" value="1"/>
</dbReference>
<feature type="transmembrane region" description="Helical" evidence="19">
    <location>
        <begin position="176"/>
        <end position="195"/>
    </location>
</feature>
<feature type="transmembrane region" description="Helical" evidence="19">
    <location>
        <begin position="78"/>
        <end position="98"/>
    </location>
</feature>
<evidence type="ECO:0000256" key="10">
    <source>
        <dbReference type="ARBA" id="ARBA00022679"/>
    </source>
</evidence>
<comment type="catalytic activity">
    <reaction evidence="1 18">
        <text>a 1,2-diacyl-sn-glycero-3-phosphate + CTP + H(+) = a CDP-1,2-diacyl-sn-glycerol + diphosphate</text>
        <dbReference type="Rhea" id="RHEA:16229"/>
        <dbReference type="ChEBI" id="CHEBI:15378"/>
        <dbReference type="ChEBI" id="CHEBI:33019"/>
        <dbReference type="ChEBI" id="CHEBI:37563"/>
        <dbReference type="ChEBI" id="CHEBI:58332"/>
        <dbReference type="ChEBI" id="CHEBI:58608"/>
        <dbReference type="EC" id="2.7.7.41"/>
    </reaction>
</comment>
<comment type="caution">
    <text evidence="20">The sequence shown here is derived from an EMBL/GenBank/DDBJ whole genome shotgun (WGS) entry which is preliminary data.</text>
</comment>